<organism evidence="1 2">
    <name type="scientific">Malus domestica</name>
    <name type="common">Apple</name>
    <name type="synonym">Pyrus malus</name>
    <dbReference type="NCBI Taxonomy" id="3750"/>
    <lineage>
        <taxon>Eukaryota</taxon>
        <taxon>Viridiplantae</taxon>
        <taxon>Streptophyta</taxon>
        <taxon>Embryophyta</taxon>
        <taxon>Tracheophyta</taxon>
        <taxon>Spermatophyta</taxon>
        <taxon>Magnoliopsida</taxon>
        <taxon>eudicotyledons</taxon>
        <taxon>Gunneridae</taxon>
        <taxon>Pentapetalae</taxon>
        <taxon>rosids</taxon>
        <taxon>fabids</taxon>
        <taxon>Rosales</taxon>
        <taxon>Rosaceae</taxon>
        <taxon>Amygdaloideae</taxon>
        <taxon>Maleae</taxon>
        <taxon>Malus</taxon>
    </lineage>
</organism>
<evidence type="ECO:0000313" key="1">
    <source>
        <dbReference type="EMBL" id="RXH70780.1"/>
    </source>
</evidence>
<gene>
    <name evidence="1" type="ORF">DVH24_013526</name>
</gene>
<name>A0A498HJ99_MALDO</name>
<proteinExistence type="predicted"/>
<keyword evidence="2" id="KW-1185">Reference proteome</keyword>
<dbReference type="AlphaFoldDB" id="A0A498HJ99"/>
<comment type="caution">
    <text evidence="1">The sequence shown here is derived from an EMBL/GenBank/DDBJ whole genome shotgun (WGS) entry which is preliminary data.</text>
</comment>
<dbReference type="EMBL" id="RDQH01000342">
    <property type="protein sequence ID" value="RXH70780.1"/>
    <property type="molecule type" value="Genomic_DNA"/>
</dbReference>
<sequence>MWVFLAICTPADYNTLPLDTVYNNFIDALPVVGEVLLRKQQAVDSVFHWSLDTLGISQEHVN</sequence>
<protein>
    <submittedName>
        <fullName evidence="1">Uncharacterized protein</fullName>
    </submittedName>
</protein>
<evidence type="ECO:0000313" key="2">
    <source>
        <dbReference type="Proteomes" id="UP000290289"/>
    </source>
</evidence>
<dbReference type="Proteomes" id="UP000290289">
    <property type="component" value="Chromosome 16"/>
</dbReference>
<accession>A0A498HJ99</accession>
<dbReference type="STRING" id="3750.A0A498HJ99"/>
<reference evidence="1 2" key="1">
    <citation type="submission" date="2018-10" db="EMBL/GenBank/DDBJ databases">
        <title>A high-quality apple genome assembly.</title>
        <authorList>
            <person name="Hu J."/>
        </authorList>
    </citation>
    <scope>NUCLEOTIDE SEQUENCE [LARGE SCALE GENOMIC DNA]</scope>
    <source>
        <strain evidence="2">cv. HFTH1</strain>
        <tissue evidence="1">Young leaf</tissue>
    </source>
</reference>